<accession>A0A1I0IJS0</accession>
<dbReference type="InterPro" id="IPR036291">
    <property type="entry name" value="NAD(P)-bd_dom_sf"/>
</dbReference>
<feature type="region of interest" description="Disordered" evidence="1">
    <location>
        <begin position="9"/>
        <end position="28"/>
    </location>
</feature>
<name>A0A1I0IJS0_9RHOB</name>
<dbReference type="OrthoDB" id="9805883at2"/>
<dbReference type="InterPro" id="IPR013154">
    <property type="entry name" value="ADH-like_N"/>
</dbReference>
<dbReference type="PANTHER" id="PTHR43677">
    <property type="entry name" value="SHORT-CHAIN DEHYDROGENASE/REDUCTASE"/>
    <property type="match status" value="1"/>
</dbReference>
<dbReference type="Gene3D" id="3.40.50.720">
    <property type="entry name" value="NAD(P)-binding Rossmann-like Domain"/>
    <property type="match status" value="1"/>
</dbReference>
<proteinExistence type="predicted"/>
<dbReference type="PANTHER" id="PTHR43677:SF4">
    <property type="entry name" value="QUINONE OXIDOREDUCTASE-LIKE PROTEIN 2"/>
    <property type="match status" value="1"/>
</dbReference>
<dbReference type="GO" id="GO:0008270">
    <property type="term" value="F:zinc ion binding"/>
    <property type="evidence" value="ECO:0007669"/>
    <property type="project" value="InterPro"/>
</dbReference>
<organism evidence="3 4">
    <name type="scientific">Paracoccus homiensis</name>
    <dbReference type="NCBI Taxonomy" id="364199"/>
    <lineage>
        <taxon>Bacteria</taxon>
        <taxon>Pseudomonadati</taxon>
        <taxon>Pseudomonadota</taxon>
        <taxon>Alphaproteobacteria</taxon>
        <taxon>Rhodobacterales</taxon>
        <taxon>Paracoccaceae</taxon>
        <taxon>Paracoccus</taxon>
    </lineage>
</organism>
<dbReference type="PROSITE" id="PS01162">
    <property type="entry name" value="QOR_ZETA_CRYSTAL"/>
    <property type="match status" value="1"/>
</dbReference>
<dbReference type="InterPro" id="IPR013149">
    <property type="entry name" value="ADH-like_C"/>
</dbReference>
<dbReference type="InterPro" id="IPR002364">
    <property type="entry name" value="Quin_OxRdtase/zeta-crystal_CS"/>
</dbReference>
<dbReference type="InterPro" id="IPR051397">
    <property type="entry name" value="Zn-ADH-like_protein"/>
</dbReference>
<dbReference type="EMBL" id="FOHO01000017">
    <property type="protein sequence ID" value="SET97288.1"/>
    <property type="molecule type" value="Genomic_DNA"/>
</dbReference>
<dbReference type="AlphaFoldDB" id="A0A1I0IJS0"/>
<dbReference type="SUPFAM" id="SSF50129">
    <property type="entry name" value="GroES-like"/>
    <property type="match status" value="1"/>
</dbReference>
<dbReference type="InterPro" id="IPR020843">
    <property type="entry name" value="ER"/>
</dbReference>
<dbReference type="STRING" id="364199.SAMN04489858_11710"/>
<evidence type="ECO:0000256" key="1">
    <source>
        <dbReference type="SAM" id="MobiDB-lite"/>
    </source>
</evidence>
<evidence type="ECO:0000313" key="3">
    <source>
        <dbReference type="EMBL" id="SET97288.1"/>
    </source>
</evidence>
<protein>
    <submittedName>
        <fullName evidence="3">NADPH:quinone reductase</fullName>
    </submittedName>
</protein>
<dbReference type="Proteomes" id="UP000199180">
    <property type="component" value="Unassembled WGS sequence"/>
</dbReference>
<dbReference type="SMART" id="SM00829">
    <property type="entry name" value="PKS_ER"/>
    <property type="match status" value="1"/>
</dbReference>
<reference evidence="3 4" key="1">
    <citation type="submission" date="2016-10" db="EMBL/GenBank/DDBJ databases">
        <authorList>
            <person name="de Groot N.N."/>
        </authorList>
    </citation>
    <scope>NUCLEOTIDE SEQUENCE [LARGE SCALE GENOMIC DNA]</scope>
    <source>
        <strain evidence="3 4">DSM 17862</strain>
    </source>
</reference>
<dbReference type="Pfam" id="PF08240">
    <property type="entry name" value="ADH_N"/>
    <property type="match status" value="1"/>
</dbReference>
<gene>
    <name evidence="3" type="ORF">SAMN04489858_11710</name>
</gene>
<keyword evidence="4" id="KW-1185">Reference proteome</keyword>
<evidence type="ECO:0000259" key="2">
    <source>
        <dbReference type="SMART" id="SM00829"/>
    </source>
</evidence>
<evidence type="ECO:0000313" key="4">
    <source>
        <dbReference type="Proteomes" id="UP000199180"/>
    </source>
</evidence>
<feature type="domain" description="Enoyl reductase (ER)" evidence="2">
    <location>
        <begin position="11"/>
        <end position="323"/>
    </location>
</feature>
<dbReference type="Pfam" id="PF00107">
    <property type="entry name" value="ADH_zinc_N"/>
    <property type="match status" value="1"/>
</dbReference>
<dbReference type="Gene3D" id="3.90.180.10">
    <property type="entry name" value="Medium-chain alcohol dehydrogenases, catalytic domain"/>
    <property type="match status" value="1"/>
</dbReference>
<dbReference type="GO" id="GO:0016491">
    <property type="term" value="F:oxidoreductase activity"/>
    <property type="evidence" value="ECO:0007669"/>
    <property type="project" value="InterPro"/>
</dbReference>
<sequence length="325" mass="34698">MRTILCTNPGGPLSDTRVEDRPNPTPGPGEVRVQMRAVSLNPVDWKLCVGVAPWWTEPMIVGVDGAGVVDALGEGVEGVAIGDRVVWHHNLSKQGVFADYAIAPSHVLARIPDSVSDEAAAALPCAGMTAYQGLVRKARLGAGETVLIQGASGGTGGFALQIAKALGATTIALARTKDHDRVRALGADHVLDYTADDLHDQVRAIAPDGVDLMYEVVKAKDANVNFRHIRYNGQFVTTDPLPDLSNVPAYTYALSMHEVALGGAYGASDMRTQKDFAVMLEAMLEMVAQGTLDPMIEAEIGFDDIPKYLGRLMERKVTGKIVARL</sequence>
<dbReference type="CDD" id="cd08271">
    <property type="entry name" value="MDR5"/>
    <property type="match status" value="1"/>
</dbReference>
<dbReference type="InterPro" id="IPR011032">
    <property type="entry name" value="GroES-like_sf"/>
</dbReference>
<dbReference type="SUPFAM" id="SSF51735">
    <property type="entry name" value="NAD(P)-binding Rossmann-fold domains"/>
    <property type="match status" value="1"/>
</dbReference>